<evidence type="ECO:0000256" key="1">
    <source>
        <dbReference type="ARBA" id="ARBA00022679"/>
    </source>
</evidence>
<dbReference type="Proteomes" id="UP001300096">
    <property type="component" value="Unassembled WGS sequence"/>
</dbReference>
<dbReference type="SUPFAM" id="SSF53613">
    <property type="entry name" value="Ribokinase-like"/>
    <property type="match status" value="1"/>
</dbReference>
<dbReference type="InterPro" id="IPR029056">
    <property type="entry name" value="Ribokinase-like"/>
</dbReference>
<keyword evidence="5" id="KW-1185">Reference proteome</keyword>
<evidence type="ECO:0000259" key="3">
    <source>
        <dbReference type="Pfam" id="PF00294"/>
    </source>
</evidence>
<dbReference type="GO" id="GO:0016301">
    <property type="term" value="F:kinase activity"/>
    <property type="evidence" value="ECO:0007669"/>
    <property type="project" value="UniProtKB-KW"/>
</dbReference>
<sequence>MMAPRRISVAGHVCVDLAPTLRRDPPREPGGLFDVGALSVTVGGCVGNTALALAGFDIDVEVQGVVGADALGMIVRDELAAAGIRSSRLSTAPGGTSYSIVIEPPAQDRTFWHHTGANDHFDGTDVNVNGIDLLHVGYPMLLPSLVADDGEPLQRLLQRAKDAGVTTSLDLAVLDPDGPTGRVDWGRVLARTAPLLDILTPSFDDLVSMTGSTESWSASREQAFAEELSAAGVGIVAISAGARGMSVRTAGAERLRQAGRALTDLSASWSDQDFRHDVTEVRVPVTTNGAGDASTAGFLAAVLHQRGPRDAAEWAGSASRAVLHGRRPHISDLTAGRV</sequence>
<dbReference type="Gene3D" id="3.40.1190.20">
    <property type="match status" value="1"/>
</dbReference>
<accession>A0ABT0FA49</accession>
<proteinExistence type="predicted"/>
<evidence type="ECO:0000313" key="5">
    <source>
        <dbReference type="Proteomes" id="UP001300096"/>
    </source>
</evidence>
<dbReference type="PANTHER" id="PTHR10584:SF166">
    <property type="entry name" value="RIBOKINASE"/>
    <property type="match status" value="1"/>
</dbReference>
<name>A0ABT0FA49_9MICO</name>
<dbReference type="RefSeq" id="WP_247628379.1">
    <property type="nucleotide sequence ID" value="NZ_JAHWXN010000001.1"/>
</dbReference>
<feature type="domain" description="Carbohydrate kinase PfkB" evidence="3">
    <location>
        <begin position="6"/>
        <end position="322"/>
    </location>
</feature>
<keyword evidence="1" id="KW-0808">Transferase</keyword>
<dbReference type="EMBL" id="JAHWXN010000001">
    <property type="protein sequence ID" value="MCK2034927.1"/>
    <property type="molecule type" value="Genomic_DNA"/>
</dbReference>
<evidence type="ECO:0000313" key="4">
    <source>
        <dbReference type="EMBL" id="MCK2034927.1"/>
    </source>
</evidence>
<reference evidence="4 5" key="1">
    <citation type="submission" date="2021-06" db="EMBL/GenBank/DDBJ databases">
        <title>Genome-based taxonomic framework of Microbacterium strains isolated from marine environment, the description of four new species and reclassification of four preexisting species.</title>
        <authorList>
            <person name="Lee S.D."/>
            <person name="Kim S.-M."/>
            <person name="Byeon Y.-S."/>
            <person name="Yang H.L."/>
            <person name="Kim I.S."/>
        </authorList>
    </citation>
    <scope>NUCLEOTIDE SEQUENCE [LARGE SCALE GENOMIC DNA]</scope>
    <source>
        <strain evidence="4 5">SSW1-49</strain>
    </source>
</reference>
<dbReference type="Pfam" id="PF00294">
    <property type="entry name" value="PfkB"/>
    <property type="match status" value="1"/>
</dbReference>
<comment type="caution">
    <text evidence="4">The sequence shown here is derived from an EMBL/GenBank/DDBJ whole genome shotgun (WGS) entry which is preliminary data.</text>
</comment>
<organism evidence="4 5">
    <name type="scientific">Microbacterium croceum</name>
    <dbReference type="NCBI Taxonomy" id="2851645"/>
    <lineage>
        <taxon>Bacteria</taxon>
        <taxon>Bacillati</taxon>
        <taxon>Actinomycetota</taxon>
        <taxon>Actinomycetes</taxon>
        <taxon>Micrococcales</taxon>
        <taxon>Microbacteriaceae</taxon>
        <taxon>Microbacterium</taxon>
    </lineage>
</organism>
<dbReference type="InterPro" id="IPR011611">
    <property type="entry name" value="PfkB_dom"/>
</dbReference>
<keyword evidence="2 4" id="KW-0418">Kinase</keyword>
<dbReference type="PANTHER" id="PTHR10584">
    <property type="entry name" value="SUGAR KINASE"/>
    <property type="match status" value="1"/>
</dbReference>
<evidence type="ECO:0000256" key="2">
    <source>
        <dbReference type="ARBA" id="ARBA00022777"/>
    </source>
</evidence>
<gene>
    <name evidence="4" type="ORF">KZC51_02150</name>
</gene>
<protein>
    <submittedName>
        <fullName evidence="4">Carbohydrate kinase family protein</fullName>
    </submittedName>
</protein>